<evidence type="ECO:0000313" key="2">
    <source>
        <dbReference type="Proteomes" id="UP000285864"/>
    </source>
</evidence>
<protein>
    <submittedName>
        <fullName evidence="1">Fimbrillin family protein</fullName>
    </submittedName>
</protein>
<keyword evidence="2" id="KW-1185">Reference proteome</keyword>
<reference evidence="1 2" key="1">
    <citation type="submission" date="2018-08" db="EMBL/GenBank/DDBJ databases">
        <title>A genome reference for cultivated species of the human gut microbiota.</title>
        <authorList>
            <person name="Zou Y."/>
            <person name="Xue W."/>
            <person name="Luo G."/>
        </authorList>
    </citation>
    <scope>NUCLEOTIDE SEQUENCE [LARGE SCALE GENOMIC DNA]</scope>
    <source>
        <strain evidence="1 2">AF24-2</strain>
    </source>
</reference>
<organism evidence="1 2">
    <name type="scientific">Phocaeicola coprocola</name>
    <dbReference type="NCBI Taxonomy" id="310298"/>
    <lineage>
        <taxon>Bacteria</taxon>
        <taxon>Pseudomonadati</taxon>
        <taxon>Bacteroidota</taxon>
        <taxon>Bacteroidia</taxon>
        <taxon>Bacteroidales</taxon>
        <taxon>Bacteroidaceae</taxon>
        <taxon>Phocaeicola</taxon>
    </lineage>
</organism>
<sequence>MKKTLVKWSCLAIGVLASCQQRDLSEGISSDSLALNLQASVAGEIISRTTTQQDGHTTFVQGDKIGFFMPEGDNAISWTLGESVWQPDTPLFWPDQKNNYDFCAFYPYAEGAQRANVPMPDLSEQDGTLENIGKWDFLVANKTCNYQTNSGKVSFTDESAFKHTCSLVLVTLVKNEKDAETTLKTAGFEGKGIVSKYIYNFTEGKMQPVAESPEVNKLLLDMEPEGVAITEEGYEIAILLNPTSEDGTLKFSISYERDGFAYEAYTEAMKGHLVGGKCYKYKVKIEKESLIIEGSDISDWQTDGETEDITVNDVPKVE</sequence>
<dbReference type="RefSeq" id="WP_118484873.1">
    <property type="nucleotide sequence ID" value="NZ_QRUU01000046.1"/>
</dbReference>
<dbReference type="AlphaFoldDB" id="A0A412GHA6"/>
<proteinExistence type="predicted"/>
<dbReference type="PROSITE" id="PS51257">
    <property type="entry name" value="PROKAR_LIPOPROTEIN"/>
    <property type="match status" value="1"/>
</dbReference>
<dbReference type="CDD" id="cd13120">
    <property type="entry name" value="BF2867_like_N"/>
    <property type="match status" value="1"/>
</dbReference>
<dbReference type="EMBL" id="QRUU01000046">
    <property type="protein sequence ID" value="RGR94231.1"/>
    <property type="molecule type" value="Genomic_DNA"/>
</dbReference>
<dbReference type="InterPro" id="IPR025049">
    <property type="entry name" value="Mfa-like_1"/>
</dbReference>
<dbReference type="Pfam" id="PF13149">
    <property type="entry name" value="Mfa_like_1"/>
    <property type="match status" value="1"/>
</dbReference>
<dbReference type="Gene3D" id="2.60.40.2630">
    <property type="match status" value="1"/>
</dbReference>
<name>A0A412GHA6_9BACT</name>
<dbReference type="InterPro" id="IPR042278">
    <property type="entry name" value="Mfa-like_1_N"/>
</dbReference>
<gene>
    <name evidence="1" type="ORF">DWY20_10365</name>
</gene>
<evidence type="ECO:0000313" key="1">
    <source>
        <dbReference type="EMBL" id="RGR94231.1"/>
    </source>
</evidence>
<comment type="caution">
    <text evidence="1">The sequence shown here is derived from an EMBL/GenBank/DDBJ whole genome shotgun (WGS) entry which is preliminary data.</text>
</comment>
<dbReference type="CDD" id="cd13121">
    <property type="entry name" value="BF2867_like_C"/>
    <property type="match status" value="1"/>
</dbReference>
<accession>A0A412GHA6</accession>
<dbReference type="Gene3D" id="2.60.40.2620">
    <property type="entry name" value="Fimbrillin-like"/>
    <property type="match status" value="1"/>
</dbReference>
<dbReference type="Proteomes" id="UP000285864">
    <property type="component" value="Unassembled WGS sequence"/>
</dbReference>